<dbReference type="Gene3D" id="3.90.850.10">
    <property type="entry name" value="Fumarylacetoacetase-like, C-terminal domain"/>
    <property type="match status" value="1"/>
</dbReference>
<organism evidence="3 4">
    <name type="scientific">Phytohabitans kaempferiae</name>
    <dbReference type="NCBI Taxonomy" id="1620943"/>
    <lineage>
        <taxon>Bacteria</taxon>
        <taxon>Bacillati</taxon>
        <taxon>Actinomycetota</taxon>
        <taxon>Actinomycetes</taxon>
        <taxon>Micromonosporales</taxon>
        <taxon>Micromonosporaceae</taxon>
    </lineage>
</organism>
<evidence type="ECO:0000313" key="4">
    <source>
        <dbReference type="Proteomes" id="UP001589867"/>
    </source>
</evidence>
<dbReference type="EMBL" id="JBHLUH010000020">
    <property type="protein sequence ID" value="MFC0528696.1"/>
    <property type="molecule type" value="Genomic_DNA"/>
</dbReference>
<comment type="caution">
    <text evidence="3">The sequence shown here is derived from an EMBL/GenBank/DDBJ whole genome shotgun (WGS) entry which is preliminary data.</text>
</comment>
<sequence>MTAPHAAPAAAEVLTRAYETGVPCPPLRGELIPVGDVDAAYAVQREQVDAWLAAGRRQVGAKIGLTARAVQEAFGVFQPDFGVLMADAAVPDGAEIALGRLLQPRVEAEVAFVLGADLTEPQVTTVDVIRATDHLLPAIEVVDSRVAGWDISIVDTVADNASSGLFVLGTRPVRLSGVDLRLCGAVLEHAGEPVSVGAGAACLGNPLHAVAWLASTLATAGQPLRAGDLVLSGALGPMVPVTPGAAYEARISGLGSVRACFDRGEG</sequence>
<protein>
    <submittedName>
        <fullName evidence="3">2-keto-4-pentenoate hydratase</fullName>
    </submittedName>
</protein>
<dbReference type="Proteomes" id="UP001589867">
    <property type="component" value="Unassembled WGS sequence"/>
</dbReference>
<evidence type="ECO:0000256" key="1">
    <source>
        <dbReference type="ARBA" id="ARBA00023239"/>
    </source>
</evidence>
<keyword evidence="4" id="KW-1185">Reference proteome</keyword>
<reference evidence="3 4" key="1">
    <citation type="submission" date="2024-09" db="EMBL/GenBank/DDBJ databases">
        <authorList>
            <person name="Sun Q."/>
            <person name="Mori K."/>
        </authorList>
    </citation>
    <scope>NUCLEOTIDE SEQUENCE [LARGE SCALE GENOMIC DNA]</scope>
    <source>
        <strain evidence="3 4">TBRC 3947</strain>
    </source>
</reference>
<dbReference type="PANTHER" id="PTHR30143:SF0">
    <property type="entry name" value="2-KETO-4-PENTENOATE HYDRATASE"/>
    <property type="match status" value="1"/>
</dbReference>
<dbReference type="SUPFAM" id="SSF56529">
    <property type="entry name" value="FAH"/>
    <property type="match status" value="1"/>
</dbReference>
<name>A0ABV6M232_9ACTN</name>
<dbReference type="InterPro" id="IPR011234">
    <property type="entry name" value="Fumarylacetoacetase-like_C"/>
</dbReference>
<accession>A0ABV6M232</accession>
<dbReference type="RefSeq" id="WP_377250585.1">
    <property type="nucleotide sequence ID" value="NZ_JBHLUH010000020.1"/>
</dbReference>
<evidence type="ECO:0000313" key="3">
    <source>
        <dbReference type="EMBL" id="MFC0528696.1"/>
    </source>
</evidence>
<dbReference type="Pfam" id="PF01557">
    <property type="entry name" value="FAA_hydrolase"/>
    <property type="match status" value="1"/>
</dbReference>
<keyword evidence="1" id="KW-0456">Lyase</keyword>
<dbReference type="PANTHER" id="PTHR30143">
    <property type="entry name" value="ACID HYDRATASE"/>
    <property type="match status" value="1"/>
</dbReference>
<proteinExistence type="predicted"/>
<feature type="domain" description="Fumarylacetoacetase-like C-terminal" evidence="2">
    <location>
        <begin position="75"/>
        <end position="260"/>
    </location>
</feature>
<dbReference type="InterPro" id="IPR050772">
    <property type="entry name" value="Hydratase-Decarb/MhpD_sf"/>
</dbReference>
<gene>
    <name evidence="3" type="ORF">ACFFIA_13590</name>
</gene>
<evidence type="ECO:0000259" key="2">
    <source>
        <dbReference type="Pfam" id="PF01557"/>
    </source>
</evidence>
<dbReference type="InterPro" id="IPR036663">
    <property type="entry name" value="Fumarylacetoacetase_C_sf"/>
</dbReference>